<reference evidence="2 3" key="1">
    <citation type="submission" date="2018-02" db="EMBL/GenBank/DDBJ databases">
        <title>Genome sequence of the basidiomycete white-rot fungus Phlebia centrifuga.</title>
        <authorList>
            <person name="Granchi Z."/>
            <person name="Peng M."/>
            <person name="de Vries R.P."/>
            <person name="Hilden K."/>
            <person name="Makela M.R."/>
            <person name="Grigoriev I."/>
            <person name="Riley R."/>
        </authorList>
    </citation>
    <scope>NUCLEOTIDE SEQUENCE [LARGE SCALE GENOMIC DNA]</scope>
    <source>
        <strain evidence="2 3">FBCC195</strain>
    </source>
</reference>
<keyword evidence="3" id="KW-1185">Reference proteome</keyword>
<organism evidence="2 3">
    <name type="scientific">Hermanssonia centrifuga</name>
    <dbReference type="NCBI Taxonomy" id="98765"/>
    <lineage>
        <taxon>Eukaryota</taxon>
        <taxon>Fungi</taxon>
        <taxon>Dikarya</taxon>
        <taxon>Basidiomycota</taxon>
        <taxon>Agaricomycotina</taxon>
        <taxon>Agaricomycetes</taxon>
        <taxon>Polyporales</taxon>
        <taxon>Meruliaceae</taxon>
        <taxon>Hermanssonia</taxon>
    </lineage>
</organism>
<gene>
    <name evidence="2" type="ORF">PHLCEN_2v975</name>
</gene>
<protein>
    <submittedName>
        <fullName evidence="2">Uncharacterized protein</fullName>
    </submittedName>
</protein>
<evidence type="ECO:0000313" key="3">
    <source>
        <dbReference type="Proteomes" id="UP000186601"/>
    </source>
</evidence>
<dbReference type="OrthoDB" id="2563021at2759"/>
<accession>A0A2R6S4B2</accession>
<comment type="caution">
    <text evidence="2">The sequence shown here is derived from an EMBL/GenBank/DDBJ whole genome shotgun (WGS) entry which is preliminary data.</text>
</comment>
<feature type="compositionally biased region" description="Basic and acidic residues" evidence="1">
    <location>
        <begin position="1"/>
        <end position="11"/>
    </location>
</feature>
<dbReference type="Proteomes" id="UP000186601">
    <property type="component" value="Unassembled WGS sequence"/>
</dbReference>
<feature type="region of interest" description="Disordered" evidence="1">
    <location>
        <begin position="135"/>
        <end position="182"/>
    </location>
</feature>
<name>A0A2R6S4B2_9APHY</name>
<feature type="compositionally biased region" description="Polar residues" evidence="1">
    <location>
        <begin position="140"/>
        <end position="153"/>
    </location>
</feature>
<sequence length="182" mass="19478">MSSPPHEHYRDLPTTPFSPDSRLSRDPSYQIEPFVLPADHEFGARPSSSSTPSNTAYNSTGSSQPHSHVGDCSRSPDATSPSLSTIPTIPPPLVAPSRPLAAEARTNSQVYVVHHDAGRPPVTVYTADGTEVVELPPRYNESNPGTSATSTALRSGIVPPLQVQERRQAALVPPKSVRRVAN</sequence>
<evidence type="ECO:0000313" key="2">
    <source>
        <dbReference type="EMBL" id="PSS37102.1"/>
    </source>
</evidence>
<proteinExistence type="predicted"/>
<evidence type="ECO:0000256" key="1">
    <source>
        <dbReference type="SAM" id="MobiDB-lite"/>
    </source>
</evidence>
<dbReference type="AlphaFoldDB" id="A0A2R6S4B2"/>
<dbReference type="EMBL" id="MLYV02000081">
    <property type="protein sequence ID" value="PSS37102.1"/>
    <property type="molecule type" value="Genomic_DNA"/>
</dbReference>
<feature type="compositionally biased region" description="Polar residues" evidence="1">
    <location>
        <begin position="46"/>
        <end position="66"/>
    </location>
</feature>
<feature type="region of interest" description="Disordered" evidence="1">
    <location>
        <begin position="1"/>
        <end position="96"/>
    </location>
</feature>